<dbReference type="Proteomes" id="UP000321717">
    <property type="component" value="Unassembled WGS sequence"/>
</dbReference>
<protein>
    <submittedName>
        <fullName evidence="1">DUF3563 domain-containing protein</fullName>
    </submittedName>
</protein>
<dbReference type="AlphaFoldDB" id="A0A512HGA4"/>
<organism evidence="1 2">
    <name type="scientific">Ciceribacter naphthalenivorans</name>
    <dbReference type="NCBI Taxonomy" id="1118451"/>
    <lineage>
        <taxon>Bacteria</taxon>
        <taxon>Pseudomonadati</taxon>
        <taxon>Pseudomonadota</taxon>
        <taxon>Alphaproteobacteria</taxon>
        <taxon>Hyphomicrobiales</taxon>
        <taxon>Rhizobiaceae</taxon>
        <taxon>Ciceribacter</taxon>
    </lineage>
</organism>
<keyword evidence="2" id="KW-1185">Reference proteome</keyword>
<dbReference type="InterPro" id="IPR021946">
    <property type="entry name" value="DUF3563"/>
</dbReference>
<accession>A0A512HGA4</accession>
<reference evidence="1 2" key="1">
    <citation type="submission" date="2019-07" db="EMBL/GenBank/DDBJ databases">
        <title>Whole genome shotgun sequence of Rhizobium naphthalenivorans NBRC 107585.</title>
        <authorList>
            <person name="Hosoyama A."/>
            <person name="Uohara A."/>
            <person name="Ohji S."/>
            <person name="Ichikawa N."/>
        </authorList>
    </citation>
    <scope>NUCLEOTIDE SEQUENCE [LARGE SCALE GENOMIC DNA]</scope>
    <source>
        <strain evidence="1 2">NBRC 107585</strain>
    </source>
</reference>
<dbReference type="EMBL" id="BJZP01000005">
    <property type="protein sequence ID" value="GEO84478.1"/>
    <property type="molecule type" value="Genomic_DNA"/>
</dbReference>
<evidence type="ECO:0000313" key="2">
    <source>
        <dbReference type="Proteomes" id="UP000321717"/>
    </source>
</evidence>
<dbReference type="OrthoDB" id="8451584at2"/>
<sequence>MFKPLRKIAHALRIPTSTEREMAYLNGAHDMVDLEFRQREIERGLFRNRF</sequence>
<name>A0A512HGA4_9HYPH</name>
<proteinExistence type="predicted"/>
<comment type="caution">
    <text evidence="1">The sequence shown here is derived from an EMBL/GenBank/DDBJ whole genome shotgun (WGS) entry which is preliminary data.</text>
</comment>
<gene>
    <name evidence="1" type="ORF">RNA01_14100</name>
</gene>
<dbReference type="RefSeq" id="WP_147179258.1">
    <property type="nucleotide sequence ID" value="NZ_BJZP01000005.1"/>
</dbReference>
<evidence type="ECO:0000313" key="1">
    <source>
        <dbReference type="EMBL" id="GEO84478.1"/>
    </source>
</evidence>
<dbReference type="Pfam" id="PF12086">
    <property type="entry name" value="DUF3563"/>
    <property type="match status" value="1"/>
</dbReference>